<name>D3Q8W2_STANL</name>
<evidence type="ECO:0000313" key="2">
    <source>
        <dbReference type="Proteomes" id="UP000000844"/>
    </source>
</evidence>
<dbReference type="AlphaFoldDB" id="D3Q8W2"/>
<protein>
    <submittedName>
        <fullName evidence="1">Uncharacterized protein</fullName>
    </submittedName>
</protein>
<keyword evidence="2" id="KW-1185">Reference proteome</keyword>
<dbReference type="RefSeq" id="WP_013016142.1">
    <property type="nucleotide sequence ID" value="NC_013947.1"/>
</dbReference>
<dbReference type="EMBL" id="CP001778">
    <property type="protein sequence ID" value="ADD40571.1"/>
    <property type="molecule type" value="Genomic_DNA"/>
</dbReference>
<proteinExistence type="predicted"/>
<dbReference type="HOGENOM" id="CLU_2398168_0_0_11"/>
<dbReference type="Proteomes" id="UP000000844">
    <property type="component" value="Chromosome"/>
</dbReference>
<evidence type="ECO:0000313" key="1">
    <source>
        <dbReference type="EMBL" id="ADD40571.1"/>
    </source>
</evidence>
<gene>
    <name evidence="1" type="ordered locus">Snas_0860</name>
</gene>
<dbReference type="KEGG" id="sna:Snas_0860"/>
<accession>D3Q8W2</accession>
<sequence>MQRPVDLRELSNRLATDIQRFEREEIPVTEHNLNRLRSMEDLLKRQRLAYKELYVYFCHQLEQALTAVDDKITRLEARLPELPEGLEDPEDRN</sequence>
<dbReference type="OrthoDB" id="9922201at2"/>
<reference evidence="1 2" key="1">
    <citation type="journal article" date="2009" name="Stand. Genomic Sci.">
        <title>Complete genome sequence of Stackebrandtia nassauensis type strain (LLR-40K-21).</title>
        <authorList>
            <person name="Munk C."/>
            <person name="Lapidus A."/>
            <person name="Copeland A."/>
            <person name="Jando M."/>
            <person name="Mayilraj S."/>
            <person name="Glavina Del Rio T."/>
            <person name="Nolan M."/>
            <person name="Chen F."/>
            <person name="Lucas S."/>
            <person name="Tice H."/>
            <person name="Cheng J.F."/>
            <person name="Han C."/>
            <person name="Detter J.C."/>
            <person name="Bruce D."/>
            <person name="Goodwin L."/>
            <person name="Chain P."/>
            <person name="Pitluck S."/>
            <person name="Goker M."/>
            <person name="Ovchinikova G."/>
            <person name="Pati A."/>
            <person name="Ivanova N."/>
            <person name="Mavromatis K."/>
            <person name="Chen A."/>
            <person name="Palaniappan K."/>
            <person name="Land M."/>
            <person name="Hauser L."/>
            <person name="Chang Y.J."/>
            <person name="Jeffries C.D."/>
            <person name="Bristow J."/>
            <person name="Eisen J.A."/>
            <person name="Markowitz V."/>
            <person name="Hugenholtz P."/>
            <person name="Kyrpides N.C."/>
            <person name="Klenk H.P."/>
        </authorList>
    </citation>
    <scope>NUCLEOTIDE SEQUENCE [LARGE SCALE GENOMIC DNA]</scope>
    <source>
        <strain evidence="2">DSM 44728 / CIP 108903 / NRRL B-16338 / NBRC 102104 / LLR-40K-21</strain>
    </source>
</reference>
<organism evidence="1 2">
    <name type="scientific">Stackebrandtia nassauensis (strain DSM 44728 / CIP 108903 / NRRL B-16338 / NBRC 102104 / LLR-40K-21)</name>
    <dbReference type="NCBI Taxonomy" id="446470"/>
    <lineage>
        <taxon>Bacteria</taxon>
        <taxon>Bacillati</taxon>
        <taxon>Actinomycetota</taxon>
        <taxon>Actinomycetes</taxon>
        <taxon>Glycomycetales</taxon>
        <taxon>Glycomycetaceae</taxon>
        <taxon>Stackebrandtia</taxon>
    </lineage>
</organism>